<feature type="transmembrane region" description="Helical" evidence="9">
    <location>
        <begin position="175"/>
        <end position="201"/>
    </location>
</feature>
<organism evidence="10 11">
    <name type="scientific">Fundicoccus culcitae</name>
    <dbReference type="NCBI Taxonomy" id="2969821"/>
    <lineage>
        <taxon>Bacteria</taxon>
        <taxon>Bacillati</taxon>
        <taxon>Bacillota</taxon>
        <taxon>Bacilli</taxon>
        <taxon>Lactobacillales</taxon>
        <taxon>Aerococcaceae</taxon>
        <taxon>Fundicoccus</taxon>
    </lineage>
</organism>
<evidence type="ECO:0000313" key="11">
    <source>
        <dbReference type="Proteomes" id="UP001315967"/>
    </source>
</evidence>
<dbReference type="Pfam" id="PF03609">
    <property type="entry name" value="EII-Sor"/>
    <property type="match status" value="1"/>
</dbReference>
<accession>A0ABY5P997</accession>
<keyword evidence="11" id="KW-1185">Reference proteome</keyword>
<dbReference type="PANTHER" id="PTHR32502">
    <property type="entry name" value="N-ACETYLGALACTOSAMINE PERMEASE II COMPONENT-RELATED"/>
    <property type="match status" value="1"/>
</dbReference>
<keyword evidence="8 9" id="KW-0472">Membrane</keyword>
<evidence type="ECO:0000256" key="8">
    <source>
        <dbReference type="ARBA" id="ARBA00023136"/>
    </source>
</evidence>
<keyword evidence="5" id="KW-0598">Phosphotransferase system</keyword>
<reference evidence="10 11" key="1">
    <citation type="submission" date="2022-08" db="EMBL/GenBank/DDBJ databases">
        <title>Aerococcaceae sp. nov isolated from spoiled eye mask.</title>
        <authorList>
            <person name="Zhou G."/>
            <person name="Xie X.-B."/>
            <person name="Shi Q.-S."/>
            <person name="Wang Y.-S."/>
            <person name="Wen X."/>
            <person name="Peng H."/>
            <person name="Yang X.-J."/>
            <person name="Tao H.-B."/>
            <person name="Huang X.-M."/>
        </authorList>
    </citation>
    <scope>NUCLEOTIDE SEQUENCE [LARGE SCALE GENOMIC DNA]</scope>
    <source>
        <strain evidence="11">DM20194951</strain>
    </source>
</reference>
<dbReference type="RefSeq" id="WP_313794663.1">
    <property type="nucleotide sequence ID" value="NZ_CP102453.1"/>
</dbReference>
<evidence type="ECO:0000256" key="5">
    <source>
        <dbReference type="ARBA" id="ARBA00022683"/>
    </source>
</evidence>
<evidence type="ECO:0000256" key="1">
    <source>
        <dbReference type="ARBA" id="ARBA00004651"/>
    </source>
</evidence>
<keyword evidence="6 9" id="KW-0812">Transmembrane</keyword>
<evidence type="ECO:0000256" key="9">
    <source>
        <dbReference type="SAM" id="Phobius"/>
    </source>
</evidence>
<dbReference type="PANTHER" id="PTHR32502:SF8">
    <property type="entry name" value="N-ACETYLGALACTOSAMINE PERMEASE IIC COMPONENT 1"/>
    <property type="match status" value="1"/>
</dbReference>
<keyword evidence="4 10" id="KW-0762">Sugar transport</keyword>
<comment type="subcellular location">
    <subcellularLocation>
        <location evidence="1">Cell membrane</location>
        <topology evidence="1">Multi-pass membrane protein</topology>
    </subcellularLocation>
</comment>
<keyword evidence="3" id="KW-1003">Cell membrane</keyword>
<sequence>MTTEALLVSILYFIISYLDPILLSWQAVNRPIVVAPLVGLVLGDFHTGILMGASLEAIFMGISAIGGSIPADATIASVISVSYTILTGADIEAGLAIAMPIGTVMAQISAALTPIWSSFAVYWEKLAVNGTPKQFLGQNIVFSMLTTPLINSIMLFFSIAYGVDGLNNLLAQLPAWVMNGLVASSSMMIAVGLAILTSMIWDNKLGIFFFVGYILAARLGLDALSIAIIGLAIAITMFFTDKSIIDLKNSLSNINTNTSAVEGDDFFE</sequence>
<feature type="transmembrane region" description="Helical" evidence="9">
    <location>
        <begin position="140"/>
        <end position="163"/>
    </location>
</feature>
<dbReference type="PROSITE" id="PS51106">
    <property type="entry name" value="PTS_EIIC_TYPE_4"/>
    <property type="match status" value="1"/>
</dbReference>
<evidence type="ECO:0000256" key="4">
    <source>
        <dbReference type="ARBA" id="ARBA00022597"/>
    </source>
</evidence>
<gene>
    <name evidence="10" type="ORF">NRE15_05880</name>
</gene>
<name>A0ABY5P997_9LACT</name>
<feature type="transmembrane region" description="Helical" evidence="9">
    <location>
        <begin position="95"/>
        <end position="120"/>
    </location>
</feature>
<keyword evidence="7 9" id="KW-1133">Transmembrane helix</keyword>
<evidence type="ECO:0000256" key="6">
    <source>
        <dbReference type="ARBA" id="ARBA00022692"/>
    </source>
</evidence>
<evidence type="ECO:0000256" key="7">
    <source>
        <dbReference type="ARBA" id="ARBA00022989"/>
    </source>
</evidence>
<protein>
    <submittedName>
        <fullName evidence="10">PTS sugar transporter subunit IIC</fullName>
    </submittedName>
</protein>
<feature type="transmembrane region" description="Helical" evidence="9">
    <location>
        <begin position="6"/>
        <end position="25"/>
    </location>
</feature>
<feature type="transmembrane region" description="Helical" evidence="9">
    <location>
        <begin position="32"/>
        <end position="51"/>
    </location>
</feature>
<evidence type="ECO:0000313" key="10">
    <source>
        <dbReference type="EMBL" id="UUX35170.1"/>
    </source>
</evidence>
<dbReference type="Proteomes" id="UP001315967">
    <property type="component" value="Chromosome"/>
</dbReference>
<proteinExistence type="predicted"/>
<dbReference type="EMBL" id="CP102453">
    <property type="protein sequence ID" value="UUX35170.1"/>
    <property type="molecule type" value="Genomic_DNA"/>
</dbReference>
<dbReference type="InterPro" id="IPR004700">
    <property type="entry name" value="PTS_IIC_man"/>
</dbReference>
<evidence type="ECO:0000256" key="3">
    <source>
        <dbReference type="ARBA" id="ARBA00022475"/>
    </source>
</evidence>
<dbReference type="InterPro" id="IPR050303">
    <property type="entry name" value="GatZ_KbaZ_carbometab"/>
</dbReference>
<evidence type="ECO:0000256" key="2">
    <source>
        <dbReference type="ARBA" id="ARBA00022448"/>
    </source>
</evidence>
<feature type="transmembrane region" description="Helical" evidence="9">
    <location>
        <begin position="207"/>
        <end position="240"/>
    </location>
</feature>
<keyword evidence="2" id="KW-0813">Transport</keyword>
<feature type="transmembrane region" description="Helical" evidence="9">
    <location>
        <begin position="57"/>
        <end position="83"/>
    </location>
</feature>